<organism evidence="4">
    <name type="scientific">marine metagenome</name>
    <dbReference type="NCBI Taxonomy" id="408172"/>
    <lineage>
        <taxon>unclassified sequences</taxon>
        <taxon>metagenomes</taxon>
        <taxon>ecological metagenomes</taxon>
    </lineage>
</organism>
<dbReference type="PANTHER" id="PTHR43333">
    <property type="entry name" value="2-HACID_DH_C DOMAIN-CONTAINING PROTEIN"/>
    <property type="match status" value="1"/>
</dbReference>
<dbReference type="Pfam" id="PF02826">
    <property type="entry name" value="2-Hacid_dh_C"/>
    <property type="match status" value="1"/>
</dbReference>
<evidence type="ECO:0000313" key="4">
    <source>
        <dbReference type="EMBL" id="SVA02726.1"/>
    </source>
</evidence>
<keyword evidence="2" id="KW-0520">NAD</keyword>
<dbReference type="AlphaFoldDB" id="A0A381SFH1"/>
<dbReference type="PANTHER" id="PTHR43333:SF1">
    <property type="entry name" value="D-ISOMER SPECIFIC 2-HYDROXYACID DEHYDROGENASE NAD-BINDING DOMAIN-CONTAINING PROTEIN"/>
    <property type="match status" value="1"/>
</dbReference>
<feature type="domain" description="D-isomer specific 2-hydroxyacid dehydrogenase NAD-binding" evidence="3">
    <location>
        <begin position="107"/>
        <end position="273"/>
    </location>
</feature>
<dbReference type="GO" id="GO:0051287">
    <property type="term" value="F:NAD binding"/>
    <property type="evidence" value="ECO:0007669"/>
    <property type="project" value="InterPro"/>
</dbReference>
<proteinExistence type="predicted"/>
<dbReference type="InterPro" id="IPR036291">
    <property type="entry name" value="NAD(P)-bd_dom_sf"/>
</dbReference>
<protein>
    <recommendedName>
        <fullName evidence="3">D-isomer specific 2-hydroxyacid dehydrogenase NAD-binding domain-containing protein</fullName>
    </recommendedName>
</protein>
<evidence type="ECO:0000256" key="1">
    <source>
        <dbReference type="ARBA" id="ARBA00023002"/>
    </source>
</evidence>
<dbReference type="InterPro" id="IPR006140">
    <property type="entry name" value="D-isomer_DH_NAD-bd"/>
</dbReference>
<reference evidence="4" key="1">
    <citation type="submission" date="2018-05" db="EMBL/GenBank/DDBJ databases">
        <authorList>
            <person name="Lanie J.A."/>
            <person name="Ng W.-L."/>
            <person name="Kazmierczak K.M."/>
            <person name="Andrzejewski T.M."/>
            <person name="Davidsen T.M."/>
            <person name="Wayne K.J."/>
            <person name="Tettelin H."/>
            <person name="Glass J.I."/>
            <person name="Rusch D."/>
            <person name="Podicherti R."/>
            <person name="Tsui H.-C.T."/>
            <person name="Winkler M.E."/>
        </authorList>
    </citation>
    <scope>NUCLEOTIDE SEQUENCE</scope>
</reference>
<gene>
    <name evidence="4" type="ORF">METZ01_LOCUS55580</name>
</gene>
<dbReference type="SUPFAM" id="SSF52283">
    <property type="entry name" value="Formate/glycerate dehydrogenase catalytic domain-like"/>
    <property type="match status" value="1"/>
</dbReference>
<evidence type="ECO:0000259" key="3">
    <source>
        <dbReference type="Pfam" id="PF02826"/>
    </source>
</evidence>
<dbReference type="EMBL" id="UINC01003033">
    <property type="protein sequence ID" value="SVA02726.1"/>
    <property type="molecule type" value="Genomic_DNA"/>
</dbReference>
<dbReference type="SUPFAM" id="SSF51735">
    <property type="entry name" value="NAD(P)-binding Rossmann-fold domains"/>
    <property type="match status" value="1"/>
</dbReference>
<dbReference type="Gene3D" id="3.40.50.720">
    <property type="entry name" value="NAD(P)-binding Rossmann-like Domain"/>
    <property type="match status" value="2"/>
</dbReference>
<keyword evidence="1" id="KW-0560">Oxidoreductase</keyword>
<sequence length="310" mass="36062">MNIYVTCDLTNKDIFKIKEVAKKHKVFFNDAVDERAPIDKNFLKSEIVFGNIPCHWIYQSKRLKWIQLESTGFDEYLDLDWKKIKNKIAITNLKGFFSEPASETTLSAILSFYRGIDRFVILKNNKKWIGNPLRNELELLINKKILFFGYGSINRQLHALLKPFKCYFDIIDTKTNLSSIKNKIKIADIIICTVPETKKTINFFDKKKLQLLKKESLFINIGRGSLVDENELIKILKDRKIKGAVLDVTRNEPLELSNPLWKCPNLILTQHTAGGSSKEILNKVIFFKDNFKRYCLNKPLKCKINMSKGY</sequence>
<evidence type="ECO:0000256" key="2">
    <source>
        <dbReference type="ARBA" id="ARBA00023027"/>
    </source>
</evidence>
<dbReference type="GO" id="GO:0016491">
    <property type="term" value="F:oxidoreductase activity"/>
    <property type="evidence" value="ECO:0007669"/>
    <property type="project" value="UniProtKB-KW"/>
</dbReference>
<accession>A0A381SFH1</accession>
<name>A0A381SFH1_9ZZZZ</name>